<evidence type="ECO:0000256" key="1">
    <source>
        <dbReference type="SAM" id="MobiDB-lite"/>
    </source>
</evidence>
<organism evidence="2 3">
    <name type="scientific">Deinococcus humi</name>
    <dbReference type="NCBI Taxonomy" id="662880"/>
    <lineage>
        <taxon>Bacteria</taxon>
        <taxon>Thermotogati</taxon>
        <taxon>Deinococcota</taxon>
        <taxon>Deinococci</taxon>
        <taxon>Deinococcales</taxon>
        <taxon>Deinococcaceae</taxon>
        <taxon>Deinococcus</taxon>
    </lineage>
</organism>
<comment type="caution">
    <text evidence="2">The sequence shown here is derived from an EMBL/GenBank/DDBJ whole genome shotgun (WGS) entry which is preliminary data.</text>
</comment>
<accession>A0A7W8JWQ2</accession>
<dbReference type="EMBL" id="JACHFL010000011">
    <property type="protein sequence ID" value="MBB5364641.1"/>
    <property type="molecule type" value="Genomic_DNA"/>
</dbReference>
<evidence type="ECO:0000313" key="2">
    <source>
        <dbReference type="EMBL" id="MBB5364641.1"/>
    </source>
</evidence>
<feature type="region of interest" description="Disordered" evidence="1">
    <location>
        <begin position="26"/>
        <end position="52"/>
    </location>
</feature>
<dbReference type="AlphaFoldDB" id="A0A7W8JWQ2"/>
<name>A0A7W8JWQ2_9DEIO</name>
<dbReference type="Proteomes" id="UP000552709">
    <property type="component" value="Unassembled WGS sequence"/>
</dbReference>
<keyword evidence="3" id="KW-1185">Reference proteome</keyword>
<proteinExistence type="predicted"/>
<evidence type="ECO:0000313" key="3">
    <source>
        <dbReference type="Proteomes" id="UP000552709"/>
    </source>
</evidence>
<sequence>MDWEGMVREALLGVEGCCITRTHASSEATSAANSGPLEWTHGITHASRLESK</sequence>
<reference evidence="2 3" key="1">
    <citation type="submission" date="2020-08" db="EMBL/GenBank/DDBJ databases">
        <title>Genomic Encyclopedia of Type Strains, Phase IV (KMG-IV): sequencing the most valuable type-strain genomes for metagenomic binning, comparative biology and taxonomic classification.</title>
        <authorList>
            <person name="Goeker M."/>
        </authorList>
    </citation>
    <scope>NUCLEOTIDE SEQUENCE [LARGE SCALE GENOMIC DNA]</scope>
    <source>
        <strain evidence="2 3">DSM 27939</strain>
    </source>
</reference>
<gene>
    <name evidence="2" type="ORF">HNQ08_003754</name>
</gene>
<protein>
    <submittedName>
        <fullName evidence="2">Uncharacterized protein</fullName>
    </submittedName>
</protein>